<dbReference type="Proteomes" id="UP001165960">
    <property type="component" value="Unassembled WGS sequence"/>
</dbReference>
<protein>
    <submittedName>
        <fullName evidence="1">Uncharacterized protein</fullName>
    </submittedName>
</protein>
<organism evidence="1 2">
    <name type="scientific">Entomophthora muscae</name>
    <dbReference type="NCBI Taxonomy" id="34485"/>
    <lineage>
        <taxon>Eukaryota</taxon>
        <taxon>Fungi</taxon>
        <taxon>Fungi incertae sedis</taxon>
        <taxon>Zoopagomycota</taxon>
        <taxon>Entomophthoromycotina</taxon>
        <taxon>Entomophthoromycetes</taxon>
        <taxon>Entomophthorales</taxon>
        <taxon>Entomophthoraceae</taxon>
        <taxon>Entomophthora</taxon>
    </lineage>
</organism>
<sequence length="110" mass="12409">MVDSSTTTPANTLSPQPQSVVHSRWNPEHPNPFFPLEELLDFEDPIIADSDPRYNIVTVESVPESPTSKKQGDYTHVIDLKIEQTSHSTCKLNQSTCKHDDSMMMNYDSS</sequence>
<proteinExistence type="predicted"/>
<gene>
    <name evidence="1" type="ORF">DSO57_1014186</name>
</gene>
<name>A0ACC2SIB8_9FUNG</name>
<evidence type="ECO:0000313" key="2">
    <source>
        <dbReference type="Proteomes" id="UP001165960"/>
    </source>
</evidence>
<keyword evidence="2" id="KW-1185">Reference proteome</keyword>
<accession>A0ACC2SIB8</accession>
<reference evidence="1" key="1">
    <citation type="submission" date="2022-04" db="EMBL/GenBank/DDBJ databases">
        <title>Genome of the entomopathogenic fungus Entomophthora muscae.</title>
        <authorList>
            <person name="Elya C."/>
            <person name="Lovett B.R."/>
            <person name="Lee E."/>
            <person name="Macias A.M."/>
            <person name="Hajek A.E."/>
            <person name="De Bivort B.L."/>
            <person name="Kasson M.T."/>
            <person name="De Fine Licht H.H."/>
            <person name="Stajich J.E."/>
        </authorList>
    </citation>
    <scope>NUCLEOTIDE SEQUENCE</scope>
    <source>
        <strain evidence="1">Berkeley</strain>
    </source>
</reference>
<comment type="caution">
    <text evidence="1">The sequence shown here is derived from an EMBL/GenBank/DDBJ whole genome shotgun (WGS) entry which is preliminary data.</text>
</comment>
<evidence type="ECO:0000313" key="1">
    <source>
        <dbReference type="EMBL" id="KAJ9062116.1"/>
    </source>
</evidence>
<dbReference type="EMBL" id="QTSX02005024">
    <property type="protein sequence ID" value="KAJ9062116.1"/>
    <property type="molecule type" value="Genomic_DNA"/>
</dbReference>